<keyword evidence="2 5" id="KW-0436">Ligase</keyword>
<feature type="domain" description="AMP-dependent synthetase/ligase" evidence="3">
    <location>
        <begin position="14"/>
        <end position="381"/>
    </location>
</feature>
<reference evidence="5 6" key="1">
    <citation type="submission" date="2016-04" db="EMBL/GenBank/DDBJ databases">
        <title>Draft genome sequence of Aeribacillus pallidus 8m3 from petroleum reservoir.</title>
        <authorList>
            <person name="Poltaraus A.B."/>
            <person name="Nazina T.N."/>
            <person name="Tourova T.P."/>
            <person name="Malakho S.M."/>
            <person name="Korshunova A.V."/>
            <person name="Sokolova D.S."/>
        </authorList>
    </citation>
    <scope>NUCLEOTIDE SEQUENCE [LARGE SCALE GENOMIC DNA]</scope>
    <source>
        <strain evidence="5 6">8m3</strain>
    </source>
</reference>
<dbReference type="FunFam" id="3.30.300.30:FF:000008">
    <property type="entry name" value="2,3-dihydroxybenzoate-AMP ligase"/>
    <property type="match status" value="1"/>
</dbReference>
<dbReference type="InterPro" id="IPR025110">
    <property type="entry name" value="AMP-bd_C"/>
</dbReference>
<dbReference type="EMBL" id="LWBR01000048">
    <property type="protein sequence ID" value="KZN95426.1"/>
    <property type="molecule type" value="Genomic_DNA"/>
</dbReference>
<dbReference type="Pfam" id="PF00501">
    <property type="entry name" value="AMP-binding"/>
    <property type="match status" value="1"/>
</dbReference>
<dbReference type="Gene3D" id="3.40.50.12780">
    <property type="entry name" value="N-terminal domain of ligase-like"/>
    <property type="match status" value="1"/>
</dbReference>
<dbReference type="SUPFAM" id="SSF56801">
    <property type="entry name" value="Acetyl-CoA synthetase-like"/>
    <property type="match status" value="1"/>
</dbReference>
<dbReference type="AlphaFoldDB" id="A0A161Z8M4"/>
<protein>
    <submittedName>
        <fullName evidence="5">ATP-dependent acyl-CoA ligase</fullName>
    </submittedName>
</protein>
<comment type="similarity">
    <text evidence="1">Belongs to the ATP-dependent AMP-binding enzyme family.</text>
</comment>
<dbReference type="GO" id="GO:0031956">
    <property type="term" value="F:medium-chain fatty acid-CoA ligase activity"/>
    <property type="evidence" value="ECO:0007669"/>
    <property type="project" value="TreeGrafter"/>
</dbReference>
<dbReference type="Proteomes" id="UP000076476">
    <property type="component" value="Unassembled WGS sequence"/>
</dbReference>
<dbReference type="InterPro" id="IPR000873">
    <property type="entry name" value="AMP-dep_synth/lig_dom"/>
</dbReference>
<dbReference type="PANTHER" id="PTHR43201:SF5">
    <property type="entry name" value="MEDIUM-CHAIN ACYL-COA LIGASE ACSF2, MITOCHONDRIAL"/>
    <property type="match status" value="1"/>
</dbReference>
<evidence type="ECO:0000256" key="1">
    <source>
        <dbReference type="ARBA" id="ARBA00006432"/>
    </source>
</evidence>
<dbReference type="InterPro" id="IPR045851">
    <property type="entry name" value="AMP-bd_C_sf"/>
</dbReference>
<comment type="caution">
    <text evidence="5">The sequence shown here is derived from an EMBL/GenBank/DDBJ whole genome shotgun (WGS) entry which is preliminary data.</text>
</comment>
<dbReference type="Pfam" id="PF13193">
    <property type="entry name" value="AMP-binding_C"/>
    <property type="match status" value="1"/>
</dbReference>
<name>A0A161Z8M4_9BACI</name>
<proteinExistence type="inferred from homology"/>
<accession>A0A161Z8M4</accession>
<keyword evidence="6" id="KW-1185">Reference proteome</keyword>
<evidence type="ECO:0000313" key="6">
    <source>
        <dbReference type="Proteomes" id="UP000076476"/>
    </source>
</evidence>
<sequence>MDIIGERTIIDLLHEKCRLHGDKPFLVFEDNNKKTTMYTYQTFLQKVNKFSRVLLDLGIQKGDRVTLHLPNGSDFIVCWFSLARVGAVMVPTNILSTANEMEYTIAHSESVLLITEEEYLEKFQSIQSKLPNLKKILLSRCKNDLYKEISMDHLIEKAEGDIPPISLKSDDIVSIMYTSGTTSKPKGCMITHANYLYTGEAVSKTLNFTPEDRALIVLPLFHGNGQYYLFMPALTVGASVAITERFSASQYFKQAKRLHATVGSLFAAPIRMILAQRFDEADKENPLRLIIFAQSVTPEQLQEFEQKYNVPLLQLYGMTETVAPPLMNPLYGQKDNTGIGKPILSAEVKLVDEAGKEVPVNKPGQIIVKGIPGRTIMKGYFKNEKATNETIQDGWLYTGDNAIMTENGYFYFVDRKKDMIKRAGENVAAMEVENVIMEHPDVYEAAVIGVPDEMRDEAIKAFVILKEGRQTTEQELIEHCRNRLSKFKIPNTIEFVKDFPRTSVGKIQKHLLRKSENVL</sequence>
<dbReference type="STRING" id="33936.AZI98_13350"/>
<dbReference type="OrthoDB" id="9778383at2"/>
<evidence type="ECO:0000313" key="5">
    <source>
        <dbReference type="EMBL" id="KZN95426.1"/>
    </source>
</evidence>
<organism evidence="5 6">
    <name type="scientific">Aeribacillus pallidus</name>
    <dbReference type="NCBI Taxonomy" id="33936"/>
    <lineage>
        <taxon>Bacteria</taxon>
        <taxon>Bacillati</taxon>
        <taxon>Bacillota</taxon>
        <taxon>Bacilli</taxon>
        <taxon>Bacillales</taxon>
        <taxon>Bacillaceae</taxon>
        <taxon>Aeribacillus</taxon>
    </lineage>
</organism>
<gene>
    <name evidence="5" type="ORF">AZI98_13350</name>
</gene>
<dbReference type="PROSITE" id="PS00455">
    <property type="entry name" value="AMP_BINDING"/>
    <property type="match status" value="1"/>
</dbReference>
<evidence type="ECO:0000259" key="3">
    <source>
        <dbReference type="Pfam" id="PF00501"/>
    </source>
</evidence>
<feature type="domain" description="AMP-binding enzyme C-terminal" evidence="4">
    <location>
        <begin position="431"/>
        <end position="506"/>
    </location>
</feature>
<dbReference type="RefSeq" id="WP_063388771.1">
    <property type="nucleotide sequence ID" value="NZ_LWBR01000048.1"/>
</dbReference>
<dbReference type="Gene3D" id="3.30.300.30">
    <property type="match status" value="1"/>
</dbReference>
<evidence type="ECO:0000256" key="2">
    <source>
        <dbReference type="ARBA" id="ARBA00022598"/>
    </source>
</evidence>
<evidence type="ECO:0000259" key="4">
    <source>
        <dbReference type="Pfam" id="PF13193"/>
    </source>
</evidence>
<dbReference type="InterPro" id="IPR020845">
    <property type="entry name" value="AMP-binding_CS"/>
</dbReference>
<dbReference type="GO" id="GO:0006631">
    <property type="term" value="P:fatty acid metabolic process"/>
    <property type="evidence" value="ECO:0007669"/>
    <property type="project" value="TreeGrafter"/>
</dbReference>
<dbReference type="PANTHER" id="PTHR43201">
    <property type="entry name" value="ACYL-COA SYNTHETASE"/>
    <property type="match status" value="1"/>
</dbReference>
<dbReference type="InterPro" id="IPR042099">
    <property type="entry name" value="ANL_N_sf"/>
</dbReference>